<comment type="caution">
    <text evidence="1">The sequence shown here is derived from an EMBL/GenBank/DDBJ whole genome shotgun (WGS) entry which is preliminary data.</text>
</comment>
<dbReference type="PANTHER" id="PTHR43845:SF1">
    <property type="entry name" value="BLR5969 PROTEIN"/>
    <property type="match status" value="1"/>
</dbReference>
<keyword evidence="2" id="KW-1185">Reference proteome</keyword>
<gene>
    <name evidence="1" type="ORF">B0I35DRAFT_396029</name>
</gene>
<proteinExistence type="predicted"/>
<organism evidence="1 2">
    <name type="scientific">Stachybotrys elegans</name>
    <dbReference type="NCBI Taxonomy" id="80388"/>
    <lineage>
        <taxon>Eukaryota</taxon>
        <taxon>Fungi</taxon>
        <taxon>Dikarya</taxon>
        <taxon>Ascomycota</taxon>
        <taxon>Pezizomycotina</taxon>
        <taxon>Sordariomycetes</taxon>
        <taxon>Hypocreomycetidae</taxon>
        <taxon>Hypocreales</taxon>
        <taxon>Stachybotryaceae</taxon>
        <taxon>Stachybotrys</taxon>
    </lineage>
</organism>
<dbReference type="EMBL" id="JAGPNK010000011">
    <property type="protein sequence ID" value="KAH7311379.1"/>
    <property type="molecule type" value="Genomic_DNA"/>
</dbReference>
<dbReference type="Gene3D" id="3.40.50.12780">
    <property type="entry name" value="N-terminal domain of ligase-like"/>
    <property type="match status" value="1"/>
</dbReference>
<dbReference type="AlphaFoldDB" id="A0A8K0WN06"/>
<accession>A0A8K0WN06</accession>
<sequence length="462" mass="51788">MESRSGFSLAEVLAVASRHPFYDTEAKYPLPAIEIRDVLNEVSGTQKDADDLQKRPLLFKKDLYKVIQRLVDDTSPHNTYRQGVYTSSTGGGAGSTPLFFATNVNENRQQRANFGRLLQATGTIKPTDWVVSVHTSGGLYRSLDLTLEILENAGATALAAGHFMSPEEVIRLVRLYHANVLSGDSSQMVQLVHYISTLTQEERRALKIDKIIYTSESLTTGQRKYIQSVLDSVEICSFLGSAEAGPYGVCGPHLVEGGAESTNQDFVYDTRQTLIEILPMEAAEEGTVFATPLLPGELGVIAQTSLARLSNPLVRYVTGDIGSIHELPLHARQHVLDSDWPHLRVLRLQGRDSRFSFEWDGDYFDFSRLAALMNESQYKVLQWQVILFKEPELHDFSLEVRVLNPDEETSTVHQPLHDELEQFFHVSATNAKRFQITFVHNLDGFIRSGTGRKVIKFVNRTC</sequence>
<reference evidence="1" key="1">
    <citation type="journal article" date="2021" name="Nat. Commun.">
        <title>Genetic determinants of endophytism in the Arabidopsis root mycobiome.</title>
        <authorList>
            <person name="Mesny F."/>
            <person name="Miyauchi S."/>
            <person name="Thiergart T."/>
            <person name="Pickel B."/>
            <person name="Atanasova L."/>
            <person name="Karlsson M."/>
            <person name="Huettel B."/>
            <person name="Barry K.W."/>
            <person name="Haridas S."/>
            <person name="Chen C."/>
            <person name="Bauer D."/>
            <person name="Andreopoulos W."/>
            <person name="Pangilinan J."/>
            <person name="LaButti K."/>
            <person name="Riley R."/>
            <person name="Lipzen A."/>
            <person name="Clum A."/>
            <person name="Drula E."/>
            <person name="Henrissat B."/>
            <person name="Kohler A."/>
            <person name="Grigoriev I.V."/>
            <person name="Martin F.M."/>
            <person name="Hacquard S."/>
        </authorList>
    </citation>
    <scope>NUCLEOTIDE SEQUENCE</scope>
    <source>
        <strain evidence="1">MPI-CAGE-CH-0235</strain>
    </source>
</reference>
<dbReference type="Proteomes" id="UP000813444">
    <property type="component" value="Unassembled WGS sequence"/>
</dbReference>
<name>A0A8K0WN06_9HYPO</name>
<protein>
    <recommendedName>
        <fullName evidence="3">AMP-dependent synthetase/ligase domain-containing protein</fullName>
    </recommendedName>
</protein>
<evidence type="ECO:0008006" key="3">
    <source>
        <dbReference type="Google" id="ProtNLM"/>
    </source>
</evidence>
<evidence type="ECO:0000313" key="1">
    <source>
        <dbReference type="EMBL" id="KAH7311379.1"/>
    </source>
</evidence>
<dbReference type="PANTHER" id="PTHR43845">
    <property type="entry name" value="BLR5969 PROTEIN"/>
    <property type="match status" value="1"/>
</dbReference>
<dbReference type="InterPro" id="IPR042099">
    <property type="entry name" value="ANL_N_sf"/>
</dbReference>
<evidence type="ECO:0000313" key="2">
    <source>
        <dbReference type="Proteomes" id="UP000813444"/>
    </source>
</evidence>
<dbReference type="OrthoDB" id="10047078at2759"/>